<keyword evidence="5" id="KW-0143">Chaperone</keyword>
<dbReference type="InterPro" id="IPR001829">
    <property type="entry name" value="Pili_assmbl_chaperone_bac"/>
</dbReference>
<dbReference type="PANTHER" id="PTHR30251">
    <property type="entry name" value="PILUS ASSEMBLY CHAPERONE"/>
    <property type="match status" value="1"/>
</dbReference>
<feature type="signal peptide" evidence="7">
    <location>
        <begin position="1"/>
        <end position="22"/>
    </location>
</feature>
<reference evidence="10" key="1">
    <citation type="journal article" date="2023" name="J Glob Antimicrob Resist">
        <title>Emergence of NDM-1 and KPC-3 carbapenemases in Kluyvera cryocrescens: Investigating genetic heterogeneity and acquisition routes of blaNDM-1 in Enterobacterales species in Portugal.</title>
        <authorList>
            <person name="Loiodice M."/>
            <person name="Ribeiro M."/>
            <person name="Peixe L."/>
            <person name="Novais A."/>
        </authorList>
    </citation>
    <scope>NUCLEOTIDE SEQUENCE</scope>
    <source>
        <strain evidence="10">K629</strain>
    </source>
</reference>
<dbReference type="InterPro" id="IPR008962">
    <property type="entry name" value="PapD-like_sf"/>
</dbReference>
<feature type="domain" description="Pili assembly chaperone C-terminal" evidence="9">
    <location>
        <begin position="164"/>
        <end position="218"/>
    </location>
</feature>
<feature type="chain" id="PRO_5043342458" evidence="7">
    <location>
        <begin position="23"/>
        <end position="228"/>
    </location>
</feature>
<dbReference type="InterPro" id="IPR036316">
    <property type="entry name" value="Pili_assmbl_chap_C_dom_sf"/>
</dbReference>
<name>A0AAW9C3J5_KLUCR</name>
<keyword evidence="3 7" id="KW-0732">Signal</keyword>
<evidence type="ECO:0000313" key="10">
    <source>
        <dbReference type="EMBL" id="MDW3776856.1"/>
    </source>
</evidence>
<dbReference type="GO" id="GO:0071555">
    <property type="term" value="P:cell wall organization"/>
    <property type="evidence" value="ECO:0007669"/>
    <property type="project" value="InterPro"/>
</dbReference>
<keyword evidence="6" id="KW-0393">Immunoglobulin domain</keyword>
<evidence type="ECO:0000313" key="11">
    <source>
        <dbReference type="Proteomes" id="UP001276300"/>
    </source>
</evidence>
<evidence type="ECO:0000256" key="1">
    <source>
        <dbReference type="ARBA" id="ARBA00004418"/>
    </source>
</evidence>
<evidence type="ECO:0000256" key="4">
    <source>
        <dbReference type="ARBA" id="ARBA00022764"/>
    </source>
</evidence>
<evidence type="ECO:0000256" key="3">
    <source>
        <dbReference type="ARBA" id="ARBA00022729"/>
    </source>
</evidence>
<organism evidence="10 11">
    <name type="scientific">Kluyvera cryocrescens</name>
    <name type="common">Kluyvera citrophila</name>
    <dbReference type="NCBI Taxonomy" id="580"/>
    <lineage>
        <taxon>Bacteria</taxon>
        <taxon>Pseudomonadati</taxon>
        <taxon>Pseudomonadota</taxon>
        <taxon>Gammaproteobacteria</taxon>
        <taxon>Enterobacterales</taxon>
        <taxon>Enterobacteriaceae</taxon>
        <taxon>Kluyvera</taxon>
    </lineage>
</organism>
<evidence type="ECO:0000256" key="5">
    <source>
        <dbReference type="ARBA" id="ARBA00023186"/>
    </source>
</evidence>
<dbReference type="GO" id="GO:0030288">
    <property type="term" value="C:outer membrane-bounded periplasmic space"/>
    <property type="evidence" value="ECO:0007669"/>
    <property type="project" value="InterPro"/>
</dbReference>
<comment type="caution">
    <text evidence="10">The sequence shown here is derived from an EMBL/GenBank/DDBJ whole genome shotgun (WGS) entry which is preliminary data.</text>
</comment>
<dbReference type="EMBL" id="JAUEQX010000007">
    <property type="protein sequence ID" value="MDW3776856.1"/>
    <property type="molecule type" value="Genomic_DNA"/>
</dbReference>
<comment type="similarity">
    <text evidence="2">Belongs to the periplasmic pilus chaperone family.</text>
</comment>
<proteinExistence type="inferred from homology"/>
<keyword evidence="4" id="KW-0574">Periplasm</keyword>
<dbReference type="InterPro" id="IPR016148">
    <property type="entry name" value="Pili_assmbl_chaperone_C"/>
</dbReference>
<evidence type="ECO:0000259" key="8">
    <source>
        <dbReference type="Pfam" id="PF00345"/>
    </source>
</evidence>
<dbReference type="SUPFAM" id="SSF49354">
    <property type="entry name" value="PapD-like"/>
    <property type="match status" value="1"/>
</dbReference>
<dbReference type="RefSeq" id="WP_112204801.1">
    <property type="nucleotide sequence ID" value="NZ_CALMQG010000034.1"/>
</dbReference>
<dbReference type="InterPro" id="IPR016147">
    <property type="entry name" value="Pili_assmbl_chaperone_N"/>
</dbReference>
<dbReference type="PRINTS" id="PR00969">
    <property type="entry name" value="CHAPERONPILI"/>
</dbReference>
<dbReference type="Pfam" id="PF00345">
    <property type="entry name" value="PapD_N"/>
    <property type="match status" value="1"/>
</dbReference>
<dbReference type="Proteomes" id="UP001276300">
    <property type="component" value="Unassembled WGS sequence"/>
</dbReference>
<gene>
    <name evidence="10" type="ORF">QWU01_08535</name>
</gene>
<evidence type="ECO:0000256" key="6">
    <source>
        <dbReference type="ARBA" id="ARBA00023319"/>
    </source>
</evidence>
<protein>
    <submittedName>
        <fullName evidence="10">Fimbria/pilus periplasmic chaperone</fullName>
    </submittedName>
</protein>
<dbReference type="Pfam" id="PF02753">
    <property type="entry name" value="PapD_C"/>
    <property type="match status" value="1"/>
</dbReference>
<sequence length="228" mass="24978">MNFFKLGIISAAVSLYACNVFASVTIGGTRIIYDGNKSEVSFPIENKDKVTNLVQSWITPADATTPGKEAIIITPPLFRLEVGDKNVLRIVRSGLPMPEDHESMYWLNIKGIPATGDEQPGNSVQIAVNSRIKLIYRPKSLSGTTPEQFTQNIRWSISGGTLTVNNPTNYYMNFASVTINDHAMDTVTWVSPKSTASFKISPSVKSGKISWRLYNDFGMAGAEHTAAI</sequence>
<dbReference type="SUPFAM" id="SSF49584">
    <property type="entry name" value="Periplasmic chaperone C-domain"/>
    <property type="match status" value="1"/>
</dbReference>
<dbReference type="PROSITE" id="PS51257">
    <property type="entry name" value="PROKAR_LIPOPROTEIN"/>
    <property type="match status" value="1"/>
</dbReference>
<accession>A0AAW9C3J5</accession>
<dbReference type="PANTHER" id="PTHR30251:SF9">
    <property type="entry name" value="CHAPERONE PROTEIN CAF1M"/>
    <property type="match status" value="1"/>
</dbReference>
<comment type="subcellular location">
    <subcellularLocation>
        <location evidence="1">Periplasm</location>
    </subcellularLocation>
</comment>
<dbReference type="InterPro" id="IPR013783">
    <property type="entry name" value="Ig-like_fold"/>
</dbReference>
<evidence type="ECO:0000256" key="7">
    <source>
        <dbReference type="SAM" id="SignalP"/>
    </source>
</evidence>
<evidence type="ECO:0000259" key="9">
    <source>
        <dbReference type="Pfam" id="PF02753"/>
    </source>
</evidence>
<dbReference type="AlphaFoldDB" id="A0AAW9C3J5"/>
<dbReference type="InterPro" id="IPR050643">
    <property type="entry name" value="Periplasmic_pilus_chap"/>
</dbReference>
<evidence type="ECO:0000256" key="2">
    <source>
        <dbReference type="ARBA" id="ARBA00007399"/>
    </source>
</evidence>
<feature type="domain" description="Pili assembly chaperone N-terminal" evidence="8">
    <location>
        <begin position="23"/>
        <end position="141"/>
    </location>
</feature>
<dbReference type="Gene3D" id="2.60.40.10">
    <property type="entry name" value="Immunoglobulins"/>
    <property type="match status" value="2"/>
</dbReference>